<gene>
    <name evidence="7" type="primary">ATG1_1</name>
    <name evidence="7" type="ORF">BGW38_006019</name>
</gene>
<sequence length="255" mass="28188">PIPTQSGIRSGSPRESGATSALAKALTIASMRLFGASSSPPSWKHGNTLIGFTDANSKASGPTEVSPEELAVVQAIEDTAHKAYVQEPSREAIMAEEAFFLYLRSLALLQAGMDVARRYWEERRQDSKPASTRLNSGVQWIRDRFNECLEKAEAAKSRSGIDHREGSGVIIEKLIYERALELSKNAAMKEISSDEYSESERSYQTSIWMLHAILDGAGADGQSEAIEEDDREILNKFIRSIEGRLNLLRRRAARG</sequence>
<feature type="non-terminal residue" evidence="7">
    <location>
        <position position="255"/>
    </location>
</feature>
<evidence type="ECO:0000256" key="4">
    <source>
        <dbReference type="ARBA" id="ARBA00022840"/>
    </source>
</evidence>
<dbReference type="InterPro" id="IPR022708">
    <property type="entry name" value="Atg1-like_tMIT"/>
</dbReference>
<dbReference type="EMBL" id="JAABOA010003831">
    <property type="protein sequence ID" value="KAF9578276.1"/>
    <property type="molecule type" value="Genomic_DNA"/>
</dbReference>
<evidence type="ECO:0000259" key="6">
    <source>
        <dbReference type="Pfam" id="PF21127"/>
    </source>
</evidence>
<keyword evidence="2" id="KW-0547">Nucleotide-binding</keyword>
<dbReference type="GO" id="GO:0004674">
    <property type="term" value="F:protein serine/threonine kinase activity"/>
    <property type="evidence" value="ECO:0007669"/>
    <property type="project" value="InterPro"/>
</dbReference>
<dbReference type="Proteomes" id="UP000780801">
    <property type="component" value="Unassembled WGS sequence"/>
</dbReference>
<dbReference type="OrthoDB" id="346907at2759"/>
<evidence type="ECO:0000256" key="1">
    <source>
        <dbReference type="ARBA" id="ARBA00022679"/>
    </source>
</evidence>
<protein>
    <submittedName>
        <fullName evidence="7">Serine/threonine-protein kinase</fullName>
    </submittedName>
</protein>
<evidence type="ECO:0000313" key="8">
    <source>
        <dbReference type="Proteomes" id="UP000780801"/>
    </source>
</evidence>
<keyword evidence="4" id="KW-0067">ATP-binding</keyword>
<proteinExistence type="predicted"/>
<evidence type="ECO:0000259" key="5">
    <source>
        <dbReference type="Pfam" id="PF12063"/>
    </source>
</evidence>
<feature type="domain" description="ATG1-like MIT" evidence="6">
    <location>
        <begin position="167"/>
        <end position="251"/>
    </location>
</feature>
<accession>A0A9P6KB05</accession>
<reference evidence="7" key="1">
    <citation type="journal article" date="2020" name="Fungal Divers.">
        <title>Resolving the Mortierellaceae phylogeny through synthesis of multi-gene phylogenetics and phylogenomics.</title>
        <authorList>
            <person name="Vandepol N."/>
            <person name="Liber J."/>
            <person name="Desiro A."/>
            <person name="Na H."/>
            <person name="Kennedy M."/>
            <person name="Barry K."/>
            <person name="Grigoriev I.V."/>
            <person name="Miller A.N."/>
            <person name="O'Donnell K."/>
            <person name="Stajich J.E."/>
            <person name="Bonito G."/>
        </authorList>
    </citation>
    <scope>NUCLEOTIDE SEQUENCE</scope>
    <source>
        <strain evidence="7">KOD1015</strain>
    </source>
</reference>
<keyword evidence="3 7" id="KW-0418">Kinase</keyword>
<keyword evidence="1" id="KW-0808">Transferase</keyword>
<evidence type="ECO:0000256" key="2">
    <source>
        <dbReference type="ARBA" id="ARBA00022741"/>
    </source>
</evidence>
<feature type="domain" description="Serine/threonine-protein kinase Atg1-like tMIT" evidence="5">
    <location>
        <begin position="87"/>
        <end position="158"/>
    </location>
</feature>
<dbReference type="Pfam" id="PF21127">
    <property type="entry name" value="ATG1-like_MIT2"/>
    <property type="match status" value="1"/>
</dbReference>
<keyword evidence="8" id="KW-1185">Reference proteome</keyword>
<name>A0A9P6KB05_9FUNG</name>
<dbReference type="AlphaFoldDB" id="A0A9P6KB05"/>
<comment type="caution">
    <text evidence="7">The sequence shown here is derived from an EMBL/GenBank/DDBJ whole genome shotgun (WGS) entry which is preliminary data.</text>
</comment>
<dbReference type="InterPro" id="IPR048941">
    <property type="entry name" value="ATG1-like_MIT2"/>
</dbReference>
<organism evidence="7 8">
    <name type="scientific">Lunasporangiospora selenospora</name>
    <dbReference type="NCBI Taxonomy" id="979761"/>
    <lineage>
        <taxon>Eukaryota</taxon>
        <taxon>Fungi</taxon>
        <taxon>Fungi incertae sedis</taxon>
        <taxon>Mucoromycota</taxon>
        <taxon>Mortierellomycotina</taxon>
        <taxon>Mortierellomycetes</taxon>
        <taxon>Mortierellales</taxon>
        <taxon>Mortierellaceae</taxon>
        <taxon>Lunasporangiospora</taxon>
    </lineage>
</organism>
<dbReference type="Pfam" id="PF12063">
    <property type="entry name" value="ATG1-like_MIT1"/>
    <property type="match status" value="1"/>
</dbReference>
<evidence type="ECO:0000313" key="7">
    <source>
        <dbReference type="EMBL" id="KAF9578276.1"/>
    </source>
</evidence>
<dbReference type="GO" id="GO:0005524">
    <property type="term" value="F:ATP binding"/>
    <property type="evidence" value="ECO:0007669"/>
    <property type="project" value="UniProtKB-KW"/>
</dbReference>
<evidence type="ECO:0000256" key="3">
    <source>
        <dbReference type="ARBA" id="ARBA00022777"/>
    </source>
</evidence>